<dbReference type="HOGENOM" id="CLU_100715_7_2_1"/>
<proteinExistence type="inferred from homology"/>
<dbReference type="SUPFAM" id="SSF55298">
    <property type="entry name" value="YjgF-like"/>
    <property type="match status" value="1"/>
</dbReference>
<dbReference type="PANTHER" id="PTHR11803">
    <property type="entry name" value="2-IMINOBUTANOATE/2-IMINOPROPANOATE DEAMINASE RIDA"/>
    <property type="match status" value="1"/>
</dbReference>
<dbReference type="GO" id="GO:0005829">
    <property type="term" value="C:cytosol"/>
    <property type="evidence" value="ECO:0007669"/>
    <property type="project" value="TreeGrafter"/>
</dbReference>
<reference evidence="2 3" key="1">
    <citation type="journal article" date="2012" name="Science">
        <title>The Paleozoic origin of enzymatic lignin decomposition reconstructed from 31 fungal genomes.</title>
        <authorList>
            <person name="Floudas D."/>
            <person name="Binder M."/>
            <person name="Riley R."/>
            <person name="Barry K."/>
            <person name="Blanchette R.A."/>
            <person name="Henrissat B."/>
            <person name="Martinez A.T."/>
            <person name="Otillar R."/>
            <person name="Spatafora J.W."/>
            <person name="Yadav J.S."/>
            <person name="Aerts A."/>
            <person name="Benoit I."/>
            <person name="Boyd A."/>
            <person name="Carlson A."/>
            <person name="Copeland A."/>
            <person name="Coutinho P.M."/>
            <person name="de Vries R.P."/>
            <person name="Ferreira P."/>
            <person name="Findley K."/>
            <person name="Foster B."/>
            <person name="Gaskell J."/>
            <person name="Glotzer D."/>
            <person name="Gorecki P."/>
            <person name="Heitman J."/>
            <person name="Hesse C."/>
            <person name="Hori C."/>
            <person name="Igarashi K."/>
            <person name="Jurgens J.A."/>
            <person name="Kallen N."/>
            <person name="Kersten P."/>
            <person name="Kohler A."/>
            <person name="Kuees U."/>
            <person name="Kumar T.K.A."/>
            <person name="Kuo A."/>
            <person name="LaButti K."/>
            <person name="Larrondo L.F."/>
            <person name="Lindquist E."/>
            <person name="Ling A."/>
            <person name="Lombard V."/>
            <person name="Lucas S."/>
            <person name="Lundell T."/>
            <person name="Martin R."/>
            <person name="McLaughlin D.J."/>
            <person name="Morgenstern I."/>
            <person name="Morin E."/>
            <person name="Murat C."/>
            <person name="Nagy L.G."/>
            <person name="Nolan M."/>
            <person name="Ohm R.A."/>
            <person name="Patyshakuliyeva A."/>
            <person name="Rokas A."/>
            <person name="Ruiz-Duenas F.J."/>
            <person name="Sabat G."/>
            <person name="Salamov A."/>
            <person name="Samejima M."/>
            <person name="Schmutz J."/>
            <person name="Slot J.C."/>
            <person name="St John F."/>
            <person name="Stenlid J."/>
            <person name="Sun H."/>
            <person name="Sun S."/>
            <person name="Syed K."/>
            <person name="Tsang A."/>
            <person name="Wiebenga A."/>
            <person name="Young D."/>
            <person name="Pisabarro A."/>
            <person name="Eastwood D.C."/>
            <person name="Martin F."/>
            <person name="Cullen D."/>
            <person name="Grigoriev I.V."/>
            <person name="Hibbett D.S."/>
        </authorList>
    </citation>
    <scope>NUCLEOTIDE SEQUENCE [LARGE SCALE GENOMIC DNA]</scope>
    <source>
        <strain evidence="2 3">DJM-731 SS1</strain>
    </source>
</reference>
<dbReference type="AlphaFoldDB" id="M5GDD6"/>
<comment type="similarity">
    <text evidence="1">Belongs to the RutC family.</text>
</comment>
<dbReference type="RefSeq" id="XP_040629190.1">
    <property type="nucleotide sequence ID" value="XM_040768431.1"/>
</dbReference>
<dbReference type="EMBL" id="JH795862">
    <property type="protein sequence ID" value="EJU02293.1"/>
    <property type="molecule type" value="Genomic_DNA"/>
</dbReference>
<dbReference type="Proteomes" id="UP000030653">
    <property type="component" value="Unassembled WGS sequence"/>
</dbReference>
<evidence type="ECO:0000313" key="3">
    <source>
        <dbReference type="Proteomes" id="UP000030653"/>
    </source>
</evidence>
<dbReference type="OrthoDB" id="309640at2759"/>
<dbReference type="OMA" id="ECTAYLN"/>
<protein>
    <submittedName>
        <fullName evidence="2">YjgF-like protein</fullName>
    </submittedName>
</protein>
<dbReference type="FunFam" id="3.30.1330.40:FF:000001">
    <property type="entry name" value="L-PSP family endoribonuclease"/>
    <property type="match status" value="1"/>
</dbReference>
<dbReference type="PANTHER" id="PTHR11803:SF58">
    <property type="entry name" value="PROTEIN HMF1-RELATED"/>
    <property type="match status" value="1"/>
</dbReference>
<evidence type="ECO:0000256" key="1">
    <source>
        <dbReference type="ARBA" id="ARBA00010552"/>
    </source>
</evidence>
<dbReference type="CDD" id="cd00448">
    <property type="entry name" value="YjgF_YER057c_UK114_family"/>
    <property type="match status" value="1"/>
</dbReference>
<dbReference type="GO" id="GO:0019239">
    <property type="term" value="F:deaminase activity"/>
    <property type="evidence" value="ECO:0007669"/>
    <property type="project" value="TreeGrafter"/>
</dbReference>
<accession>M5GDD6</accession>
<dbReference type="STRING" id="1858805.M5GDD6"/>
<dbReference type="Gene3D" id="3.30.1330.40">
    <property type="entry name" value="RutC-like"/>
    <property type="match status" value="1"/>
</dbReference>
<name>M5GDD6_DACPD</name>
<dbReference type="InterPro" id="IPR006175">
    <property type="entry name" value="YjgF/YER057c/UK114"/>
</dbReference>
<dbReference type="Pfam" id="PF01042">
    <property type="entry name" value="Ribonuc_L-PSP"/>
    <property type="match status" value="1"/>
</dbReference>
<gene>
    <name evidence="2" type="ORF">DACRYDRAFT_107223</name>
</gene>
<dbReference type="InterPro" id="IPR035959">
    <property type="entry name" value="RutC-like_sf"/>
</dbReference>
<evidence type="ECO:0000313" key="2">
    <source>
        <dbReference type="EMBL" id="EJU02293.1"/>
    </source>
</evidence>
<sequence length="137" mass="14807">MPAREEATKRVIYAPDAVPTLPVFCHAAVDPGTGLIFCSGSIGCNDRYQLPPGGVRVQTQYALENLAKVLRAAGSSLEQIVKVNIYLTNMQQDFGPMNEVYARYFRVVPARTCIGVATLPLGACIEIECVALPGSQY</sequence>
<dbReference type="GeneID" id="63683493"/>
<organism evidence="2 3">
    <name type="scientific">Dacryopinax primogenitus (strain DJM 731)</name>
    <name type="common">Brown rot fungus</name>
    <dbReference type="NCBI Taxonomy" id="1858805"/>
    <lineage>
        <taxon>Eukaryota</taxon>
        <taxon>Fungi</taxon>
        <taxon>Dikarya</taxon>
        <taxon>Basidiomycota</taxon>
        <taxon>Agaricomycotina</taxon>
        <taxon>Dacrymycetes</taxon>
        <taxon>Dacrymycetales</taxon>
        <taxon>Dacrymycetaceae</taxon>
        <taxon>Dacryopinax</taxon>
    </lineage>
</organism>
<keyword evidence="3" id="KW-1185">Reference proteome</keyword>
<dbReference type="GO" id="GO:0005739">
    <property type="term" value="C:mitochondrion"/>
    <property type="evidence" value="ECO:0007669"/>
    <property type="project" value="TreeGrafter"/>
</dbReference>